<evidence type="ECO:0000256" key="1">
    <source>
        <dbReference type="SAM" id="MobiDB-lite"/>
    </source>
</evidence>
<proteinExistence type="predicted"/>
<sequence>MSDTPEQGRERPSRYTRSFGGLIGAMVVTVVFIAGYVAFRAVTRDQPDVKQDVDYLAQVSELQGADVTVVFPCGLPDGWRATSTDFERGDPPTWGIGFVTDDDEFVGVRQEQSDVDDLLETYVDKSADEGEDASPENSLGVSTWQTWSDDGGDHAFSTTLAGPLDGQTLLVYGSASVAQQEELVGRLSTGSTQGC</sequence>
<gene>
    <name evidence="3" type="ORF">G5V58_17270</name>
</gene>
<dbReference type="Proteomes" id="UP000502996">
    <property type="component" value="Chromosome"/>
</dbReference>
<name>A0A6G6WGK7_9ACTN</name>
<feature type="region of interest" description="Disordered" evidence="1">
    <location>
        <begin position="126"/>
        <end position="146"/>
    </location>
</feature>
<feature type="transmembrane region" description="Helical" evidence="2">
    <location>
        <begin position="19"/>
        <end position="39"/>
    </location>
</feature>
<keyword evidence="4" id="KW-1185">Reference proteome</keyword>
<dbReference type="KEGG" id="nano:G5V58_17270"/>
<keyword evidence="2" id="KW-0472">Membrane</keyword>
<keyword evidence="2" id="KW-0812">Transmembrane</keyword>
<dbReference type="EMBL" id="CP049257">
    <property type="protein sequence ID" value="QIG44293.1"/>
    <property type="molecule type" value="Genomic_DNA"/>
</dbReference>
<reference evidence="3 4" key="1">
    <citation type="submission" date="2020-02" db="EMBL/GenBank/DDBJ databases">
        <title>Full genome sequence of Nocardioides sp. R-3366.</title>
        <authorList>
            <person name="Im W.-T."/>
        </authorList>
    </citation>
    <scope>NUCLEOTIDE SEQUENCE [LARGE SCALE GENOMIC DNA]</scope>
    <source>
        <strain evidence="3 4">R-3366</strain>
    </source>
</reference>
<dbReference type="RefSeq" id="WP_165235444.1">
    <property type="nucleotide sequence ID" value="NZ_CP049257.1"/>
</dbReference>
<dbReference type="InterPro" id="IPR025339">
    <property type="entry name" value="DUF4245"/>
</dbReference>
<protein>
    <submittedName>
        <fullName evidence="3">DUF4245 domain-containing protein</fullName>
    </submittedName>
</protein>
<dbReference type="Pfam" id="PF14030">
    <property type="entry name" value="DUF4245"/>
    <property type="match status" value="1"/>
</dbReference>
<accession>A0A6G6WGK7</accession>
<evidence type="ECO:0000313" key="3">
    <source>
        <dbReference type="EMBL" id="QIG44293.1"/>
    </source>
</evidence>
<evidence type="ECO:0000313" key="4">
    <source>
        <dbReference type="Proteomes" id="UP000502996"/>
    </source>
</evidence>
<feature type="compositionally biased region" description="Polar residues" evidence="1">
    <location>
        <begin position="135"/>
        <end position="146"/>
    </location>
</feature>
<evidence type="ECO:0000256" key="2">
    <source>
        <dbReference type="SAM" id="Phobius"/>
    </source>
</evidence>
<dbReference type="AlphaFoldDB" id="A0A6G6WGK7"/>
<organism evidence="3 4">
    <name type="scientific">Nocardioides anomalus</name>
    <dbReference type="NCBI Taxonomy" id="2712223"/>
    <lineage>
        <taxon>Bacteria</taxon>
        <taxon>Bacillati</taxon>
        <taxon>Actinomycetota</taxon>
        <taxon>Actinomycetes</taxon>
        <taxon>Propionibacteriales</taxon>
        <taxon>Nocardioidaceae</taxon>
        <taxon>Nocardioides</taxon>
    </lineage>
</organism>
<keyword evidence="2" id="KW-1133">Transmembrane helix</keyword>